<feature type="transmembrane region" description="Helical" evidence="7">
    <location>
        <begin position="289"/>
        <end position="307"/>
    </location>
</feature>
<comment type="subcellular location">
    <subcellularLocation>
        <location evidence="1">Cell membrane</location>
        <topology evidence="1">Multi-pass membrane protein</topology>
    </subcellularLocation>
</comment>
<feature type="transmembrane region" description="Helical" evidence="7">
    <location>
        <begin position="446"/>
        <end position="466"/>
    </location>
</feature>
<dbReference type="EMBL" id="JAUOOM010000011">
    <property type="protein sequence ID" value="MDO6407403.1"/>
    <property type="molecule type" value="Genomic_DNA"/>
</dbReference>
<reference evidence="8" key="3">
    <citation type="submission" date="2023-07" db="EMBL/GenBank/DDBJ databases">
        <title>The extreme plant-growth-promoting properties of Pantoea phytobeneficialis PF55 revealed by functional and genomic analysis.</title>
        <authorList>
            <person name="Nascimento F.X."/>
            <person name="Marcio R.J."/>
        </authorList>
    </citation>
    <scope>NUCLEOTIDE SEQUENCE</scope>
    <source>
        <strain evidence="8">PF55</strain>
    </source>
</reference>
<keyword evidence="11" id="KW-1185">Reference proteome</keyword>
<feature type="transmembrane region" description="Helical" evidence="7">
    <location>
        <begin position="414"/>
        <end position="434"/>
    </location>
</feature>
<dbReference type="AlphaFoldDB" id="A0AAP9HAG3"/>
<feature type="transmembrane region" description="Helical" evidence="7">
    <location>
        <begin position="12"/>
        <end position="33"/>
    </location>
</feature>
<evidence type="ECO:0000256" key="5">
    <source>
        <dbReference type="ARBA" id="ARBA00022989"/>
    </source>
</evidence>
<keyword evidence="5 7" id="KW-1133">Transmembrane helix</keyword>
<evidence type="ECO:0000313" key="11">
    <source>
        <dbReference type="Proteomes" id="UP001171299"/>
    </source>
</evidence>
<evidence type="ECO:0000256" key="3">
    <source>
        <dbReference type="ARBA" id="ARBA00022475"/>
    </source>
</evidence>
<feature type="transmembrane region" description="Helical" evidence="7">
    <location>
        <begin position="361"/>
        <end position="378"/>
    </location>
</feature>
<geneLocation type="plasmid" evidence="10">
    <name>pmsr2b</name>
</geneLocation>
<proteinExistence type="inferred from homology"/>
<evidence type="ECO:0000256" key="2">
    <source>
        <dbReference type="ARBA" id="ARBA00007430"/>
    </source>
</evidence>
<dbReference type="Proteomes" id="UP001171299">
    <property type="component" value="Unassembled WGS sequence"/>
</dbReference>
<protein>
    <submittedName>
        <fullName evidence="9">Colanic acid exporter</fullName>
    </submittedName>
    <submittedName>
        <fullName evidence="8">MOP flippase family protein</fullName>
    </submittedName>
</protein>
<evidence type="ECO:0000256" key="6">
    <source>
        <dbReference type="ARBA" id="ARBA00023136"/>
    </source>
</evidence>
<dbReference type="PANTHER" id="PTHR30250:SF10">
    <property type="entry name" value="LIPOPOLYSACCHARIDE BIOSYNTHESIS PROTEIN WZXC"/>
    <property type="match status" value="1"/>
</dbReference>
<sequence length="493" mass="54994">MSLKDKTVKSTKWSAVSSLTVIVFGFAQVTVLSHILSTYAFGVASILSIVLLMTDMLADCGISNSIIQKKDINRKELSTLYWLNTMLGVCLFCVFWLLSGLIAILVKVPDVEGLIKLTSIAFLILPHGQQYRALIQKELNFNFLAKVESFSYVFGFLVAIVTASFTKDASSVVIGYLANITLRTVLLSKWGAVNFSPSRHFNIKGIKDNILFAFYLTSDSLLNYVTLSAVTPIISRLIGAILAGGYNLAYSVTVNPPSKISPVITRVMFPALAKMQDEPERLKKNFFKMLHFIGHVNFPFLLVLFFLSEDFIQIFFGDKWEFINHAFKILCICGALRIVANPLGALLMAKARMDLSLKFNVLKIFLFLPIIYCSVLYFGFMGAAFGFLICQLINLVGSYVFLVRPVLGHCLKDFISSIVMPLLHLLPMGMVLYVLNQSNFLGQVGYYELAIKLSSAFVVYLLTYFLSKDLVVNEIRAMAFGSLLKKRSSPLKG</sequence>
<gene>
    <name evidence="9" type="ORF">CTZ24_24095</name>
    <name evidence="8" type="ORF">Q3404_12525</name>
</gene>
<dbReference type="GO" id="GO:0005886">
    <property type="term" value="C:plasma membrane"/>
    <property type="evidence" value="ECO:0007669"/>
    <property type="project" value="UniProtKB-SubCell"/>
</dbReference>
<dbReference type="EMBL" id="CP024638">
    <property type="protein sequence ID" value="QGR09547.1"/>
    <property type="molecule type" value="Genomic_DNA"/>
</dbReference>
<evidence type="ECO:0000313" key="9">
    <source>
        <dbReference type="EMBL" id="QGR09547.1"/>
    </source>
</evidence>
<evidence type="ECO:0000313" key="10">
    <source>
        <dbReference type="Proteomes" id="UP000424872"/>
    </source>
</evidence>
<dbReference type="InterPro" id="IPR050833">
    <property type="entry name" value="Poly_Biosynth_Transport"/>
</dbReference>
<dbReference type="Proteomes" id="UP000424872">
    <property type="component" value="Plasmid pMSR2B"/>
</dbReference>
<feature type="transmembrane region" description="Helical" evidence="7">
    <location>
        <begin position="149"/>
        <end position="166"/>
    </location>
</feature>
<keyword evidence="9" id="KW-0614">Plasmid</keyword>
<evidence type="ECO:0000256" key="7">
    <source>
        <dbReference type="SAM" id="Phobius"/>
    </source>
</evidence>
<accession>A0AAP9HAG3</accession>
<evidence type="ECO:0000256" key="4">
    <source>
        <dbReference type="ARBA" id="ARBA00022692"/>
    </source>
</evidence>
<evidence type="ECO:0000313" key="8">
    <source>
        <dbReference type="EMBL" id="MDO6407403.1"/>
    </source>
</evidence>
<comment type="similarity">
    <text evidence="2">Belongs to the polysaccharide synthase family.</text>
</comment>
<reference evidence="9" key="2">
    <citation type="journal article" date="2020" name="Environ. Microbiol.">
        <title>The extreme plant-growth-promoting properties of Pantoea phytobeneficialis MSR2 revealed by functional and genomic analysis.</title>
        <authorList>
            <person name="Nascimento F.X."/>
            <person name="Hernandez A.G."/>
            <person name="Glick B.R."/>
            <person name="Rossi M.J."/>
        </authorList>
    </citation>
    <scope>NUCLEOTIDE SEQUENCE</scope>
    <source>
        <strain evidence="9">MSR2</strain>
    </source>
</reference>
<keyword evidence="6 7" id="KW-0472">Membrane</keyword>
<dbReference type="KEGG" id="ppho:CTZ24_24095"/>
<feature type="transmembrane region" description="Helical" evidence="7">
    <location>
        <begin position="79"/>
        <end position="105"/>
    </location>
</feature>
<dbReference type="PANTHER" id="PTHR30250">
    <property type="entry name" value="PST FAMILY PREDICTED COLANIC ACID TRANSPORTER"/>
    <property type="match status" value="1"/>
</dbReference>
<reference evidence="10" key="1">
    <citation type="submission" date="2017-11" db="EMBL/GenBank/DDBJ databases">
        <title>Genome sequence of Pantoea sp. MSR2.</title>
        <authorList>
            <person name="Nascimento F.X."/>
        </authorList>
    </citation>
    <scope>NUCLEOTIDE SEQUENCE [LARGE SCALE GENOMIC DNA]</scope>
    <source>
        <strain evidence="10">MSR2</strain>
        <plasmid evidence="10">pmsr2b</plasmid>
    </source>
</reference>
<feature type="transmembrane region" description="Helical" evidence="7">
    <location>
        <begin position="384"/>
        <end position="402"/>
    </location>
</feature>
<organism evidence="9 10">
    <name type="scientific">Pantoea phytobeneficialis</name>
    <dbReference type="NCBI Taxonomy" id="2052056"/>
    <lineage>
        <taxon>Bacteria</taxon>
        <taxon>Pseudomonadati</taxon>
        <taxon>Pseudomonadota</taxon>
        <taxon>Gammaproteobacteria</taxon>
        <taxon>Enterobacterales</taxon>
        <taxon>Erwiniaceae</taxon>
        <taxon>Pantoea</taxon>
    </lineage>
</organism>
<feature type="transmembrane region" description="Helical" evidence="7">
    <location>
        <begin position="327"/>
        <end position="349"/>
    </location>
</feature>
<keyword evidence="4 7" id="KW-0812">Transmembrane</keyword>
<evidence type="ECO:0000256" key="1">
    <source>
        <dbReference type="ARBA" id="ARBA00004651"/>
    </source>
</evidence>
<feature type="transmembrane region" description="Helical" evidence="7">
    <location>
        <begin position="39"/>
        <end position="58"/>
    </location>
</feature>
<name>A0AAP9HAG3_9GAMM</name>
<dbReference type="Pfam" id="PF13440">
    <property type="entry name" value="Polysacc_synt_3"/>
    <property type="match status" value="1"/>
</dbReference>
<dbReference type="CDD" id="cd13127">
    <property type="entry name" value="MATE_tuaB_like"/>
    <property type="match status" value="1"/>
</dbReference>
<dbReference type="NCBIfam" id="NF007773">
    <property type="entry name" value="PRK10459.1"/>
    <property type="match status" value="1"/>
</dbReference>
<keyword evidence="3" id="KW-1003">Cell membrane</keyword>
<geneLocation type="plasmid" evidence="9">
    <name>pMSR2B</name>
</geneLocation>
<dbReference type="RefSeq" id="WP_208726763.1">
    <property type="nucleotide sequence ID" value="NZ_CP024638.1"/>
</dbReference>